<feature type="region of interest" description="Disordered" evidence="1">
    <location>
        <begin position="50"/>
        <end position="73"/>
    </location>
</feature>
<proteinExistence type="predicted"/>
<sequence>MAKAGGWWQEKPHPGKNGIEPLAFTTGFSTVSRPFVTVRLGDILKPKEVERKPVRIRPPSPRTPPPGGAVYRRSLSCEATPKPIIRRRAQSLPSVSERKRTSSRLQVRFVDSLGLDLEEVKVFRAGEDPLVPQHVISRLLMSSELASGKHLEISLPYLKPAFPESLVEQPDFLSRLRRQQVCLERVLCSELGIIGTVQVLNLAFEKDITVHYSFTDWKSHADSKASWVSSVLRDTSAGEPNSDIFRFRLPVPPFILQPGAVLEFAICFRVVGAEFWDNNDGHNYKLTCYSYKLTVPKECEDSMVHFI</sequence>
<dbReference type="OrthoDB" id="1881at2759"/>
<keyword evidence="4" id="KW-1185">Reference proteome</keyword>
<dbReference type="InterPro" id="IPR005036">
    <property type="entry name" value="CBM21_dom"/>
</dbReference>
<dbReference type="EMBL" id="JAFBMS010000004">
    <property type="protein sequence ID" value="KAG9353326.1"/>
    <property type="molecule type" value="Genomic_DNA"/>
</dbReference>
<dbReference type="PROSITE" id="PS51159">
    <property type="entry name" value="CBM21"/>
    <property type="match status" value="1"/>
</dbReference>
<evidence type="ECO:0000256" key="1">
    <source>
        <dbReference type="SAM" id="MobiDB-lite"/>
    </source>
</evidence>
<evidence type="ECO:0000313" key="3">
    <source>
        <dbReference type="EMBL" id="KAG9353326.1"/>
    </source>
</evidence>
<evidence type="ECO:0000259" key="2">
    <source>
        <dbReference type="PROSITE" id="PS51159"/>
    </source>
</evidence>
<comment type="caution">
    <text evidence="3">The sequence shown here is derived from an EMBL/GenBank/DDBJ whole genome shotgun (WGS) entry which is preliminary data.</text>
</comment>
<dbReference type="InterPro" id="IPR038175">
    <property type="entry name" value="CBM21_dom_sf"/>
</dbReference>
<dbReference type="GO" id="GO:2001069">
    <property type="term" value="F:glycogen binding"/>
    <property type="evidence" value="ECO:0007669"/>
    <property type="project" value="TreeGrafter"/>
</dbReference>
<dbReference type="GO" id="GO:0008157">
    <property type="term" value="F:protein phosphatase 1 binding"/>
    <property type="evidence" value="ECO:0007669"/>
    <property type="project" value="TreeGrafter"/>
</dbReference>
<gene>
    <name evidence="3" type="ORF">JZ751_017903</name>
</gene>
<organism evidence="3 4">
    <name type="scientific">Albula glossodonta</name>
    <name type="common">roundjaw bonefish</name>
    <dbReference type="NCBI Taxonomy" id="121402"/>
    <lineage>
        <taxon>Eukaryota</taxon>
        <taxon>Metazoa</taxon>
        <taxon>Chordata</taxon>
        <taxon>Craniata</taxon>
        <taxon>Vertebrata</taxon>
        <taxon>Euteleostomi</taxon>
        <taxon>Actinopterygii</taxon>
        <taxon>Neopterygii</taxon>
        <taxon>Teleostei</taxon>
        <taxon>Albuliformes</taxon>
        <taxon>Albulidae</taxon>
        <taxon>Albula</taxon>
    </lineage>
</organism>
<evidence type="ECO:0000313" key="4">
    <source>
        <dbReference type="Proteomes" id="UP000824540"/>
    </source>
</evidence>
<dbReference type="GO" id="GO:0005979">
    <property type="term" value="P:regulation of glycogen biosynthetic process"/>
    <property type="evidence" value="ECO:0007669"/>
    <property type="project" value="TreeGrafter"/>
</dbReference>
<dbReference type="Gene3D" id="2.60.40.2440">
    <property type="entry name" value="Carbohydrate binding type-21 domain"/>
    <property type="match status" value="1"/>
</dbReference>
<feature type="domain" description="CBM21" evidence="2">
    <location>
        <begin position="173"/>
        <end position="287"/>
    </location>
</feature>
<accession>A0A8T2PPP5</accession>
<feature type="compositionally biased region" description="Pro residues" evidence="1">
    <location>
        <begin position="56"/>
        <end position="67"/>
    </location>
</feature>
<name>A0A8T2PPP5_9TELE</name>
<reference evidence="3" key="1">
    <citation type="thesis" date="2021" institute="BYU ScholarsArchive" country="Provo, UT, USA">
        <title>Applications of and Algorithms for Genome Assembly and Genomic Analyses with an Emphasis on Marine Teleosts.</title>
        <authorList>
            <person name="Pickett B.D."/>
        </authorList>
    </citation>
    <scope>NUCLEOTIDE SEQUENCE</scope>
    <source>
        <strain evidence="3">HI-2016</strain>
    </source>
</reference>
<dbReference type="AlphaFoldDB" id="A0A8T2PPP5"/>
<dbReference type="PANTHER" id="PTHR12307:SF4">
    <property type="entry name" value="PROTEIN PHOSPHATASE 1 REGULATORY SUBUNIT 3D"/>
    <property type="match status" value="1"/>
</dbReference>
<protein>
    <recommendedName>
        <fullName evidence="2">CBM21 domain-containing protein</fullName>
    </recommendedName>
</protein>
<dbReference type="InterPro" id="IPR050782">
    <property type="entry name" value="PP1_regulatory_subunit_3"/>
</dbReference>
<dbReference type="GO" id="GO:0000164">
    <property type="term" value="C:protein phosphatase type 1 complex"/>
    <property type="evidence" value="ECO:0007669"/>
    <property type="project" value="TreeGrafter"/>
</dbReference>
<dbReference type="Pfam" id="PF03370">
    <property type="entry name" value="CBM_21"/>
    <property type="match status" value="1"/>
</dbReference>
<dbReference type="PANTHER" id="PTHR12307">
    <property type="entry name" value="PROTEIN PHOSPHATASE 1 REGULATORY SUBUNIT"/>
    <property type="match status" value="1"/>
</dbReference>
<dbReference type="Proteomes" id="UP000824540">
    <property type="component" value="Unassembled WGS sequence"/>
</dbReference>